<dbReference type="Gramene" id="Pp3c17_23940V3.2">
    <property type="protein sequence ID" value="Pp3c17_23940V3.2"/>
    <property type="gene ID" value="Pp3c17_23940"/>
</dbReference>
<dbReference type="Pfam" id="PF14226">
    <property type="entry name" value="DIOX_N"/>
    <property type="match status" value="1"/>
</dbReference>
<dbReference type="EnsemblPlants" id="Pp3c17_23940V3.2">
    <property type="protein sequence ID" value="Pp3c17_23940V3.2"/>
    <property type="gene ID" value="Pp3c17_23940"/>
</dbReference>
<dbReference type="InterPro" id="IPR005123">
    <property type="entry name" value="Oxoglu/Fe-dep_dioxygenase_dom"/>
</dbReference>
<dbReference type="Gene3D" id="2.60.120.330">
    <property type="entry name" value="B-lactam Antibiotic, Isopenicillin N Synthase, Chain"/>
    <property type="match status" value="2"/>
</dbReference>
<proteinExistence type="inferred from homology"/>
<evidence type="ECO:0000256" key="1">
    <source>
        <dbReference type="ARBA" id="ARBA00022723"/>
    </source>
</evidence>
<dbReference type="PROSITE" id="PS51471">
    <property type="entry name" value="FE2OG_OXY"/>
    <property type="match status" value="1"/>
</dbReference>
<dbReference type="InterPro" id="IPR044861">
    <property type="entry name" value="IPNS-like_FE2OG_OXY"/>
</dbReference>
<dbReference type="EMBL" id="ABEU02000017">
    <property type="status" value="NOT_ANNOTATED_CDS"/>
    <property type="molecule type" value="Genomic_DNA"/>
</dbReference>
<organism evidence="5 6">
    <name type="scientific">Physcomitrium patens</name>
    <name type="common">Spreading-leaved earth moss</name>
    <name type="synonym">Physcomitrella patens</name>
    <dbReference type="NCBI Taxonomy" id="3218"/>
    <lineage>
        <taxon>Eukaryota</taxon>
        <taxon>Viridiplantae</taxon>
        <taxon>Streptophyta</taxon>
        <taxon>Embryophyta</taxon>
        <taxon>Bryophyta</taxon>
        <taxon>Bryophytina</taxon>
        <taxon>Bryopsida</taxon>
        <taxon>Funariidae</taxon>
        <taxon>Funariales</taxon>
        <taxon>Funariaceae</taxon>
        <taxon>Physcomitrium</taxon>
    </lineage>
</organism>
<dbReference type="Pfam" id="PF03171">
    <property type="entry name" value="2OG-FeII_Oxy"/>
    <property type="match status" value="1"/>
</dbReference>
<reference evidence="5 6" key="1">
    <citation type="journal article" date="2008" name="Science">
        <title>The Physcomitrella genome reveals evolutionary insights into the conquest of land by plants.</title>
        <authorList>
            <person name="Rensing S."/>
            <person name="Lang D."/>
            <person name="Zimmer A."/>
            <person name="Terry A."/>
            <person name="Salamov A."/>
            <person name="Shapiro H."/>
            <person name="Nishiyama T."/>
            <person name="Perroud P.-F."/>
            <person name="Lindquist E."/>
            <person name="Kamisugi Y."/>
            <person name="Tanahashi T."/>
            <person name="Sakakibara K."/>
            <person name="Fujita T."/>
            <person name="Oishi K."/>
            <person name="Shin-I T."/>
            <person name="Kuroki Y."/>
            <person name="Toyoda A."/>
            <person name="Suzuki Y."/>
            <person name="Hashimoto A."/>
            <person name="Yamaguchi K."/>
            <person name="Sugano A."/>
            <person name="Kohara Y."/>
            <person name="Fujiyama A."/>
            <person name="Anterola A."/>
            <person name="Aoki S."/>
            <person name="Ashton N."/>
            <person name="Barbazuk W.B."/>
            <person name="Barker E."/>
            <person name="Bennetzen J."/>
            <person name="Bezanilla M."/>
            <person name="Blankenship R."/>
            <person name="Cho S.H."/>
            <person name="Dutcher S."/>
            <person name="Estelle M."/>
            <person name="Fawcett J.A."/>
            <person name="Gundlach H."/>
            <person name="Hanada K."/>
            <person name="Heyl A."/>
            <person name="Hicks K.A."/>
            <person name="Hugh J."/>
            <person name="Lohr M."/>
            <person name="Mayer K."/>
            <person name="Melkozernov A."/>
            <person name="Murata T."/>
            <person name="Nelson D."/>
            <person name="Pils B."/>
            <person name="Prigge M."/>
            <person name="Reiss B."/>
            <person name="Renner T."/>
            <person name="Rombauts S."/>
            <person name="Rushton P."/>
            <person name="Sanderfoot A."/>
            <person name="Schween G."/>
            <person name="Shiu S.-H."/>
            <person name="Stueber K."/>
            <person name="Theodoulou F.L."/>
            <person name="Tu H."/>
            <person name="Van de Peer Y."/>
            <person name="Verrier P.J."/>
            <person name="Waters E."/>
            <person name="Wood A."/>
            <person name="Yang L."/>
            <person name="Cove D."/>
            <person name="Cuming A."/>
            <person name="Hasebe M."/>
            <person name="Lucas S."/>
            <person name="Mishler D.B."/>
            <person name="Reski R."/>
            <person name="Grigoriev I."/>
            <person name="Quatrano R.S."/>
            <person name="Boore J.L."/>
        </authorList>
    </citation>
    <scope>NUCLEOTIDE SEQUENCE [LARGE SCALE GENOMIC DNA]</scope>
    <source>
        <strain evidence="5 6">cv. Gransden 2004</strain>
    </source>
</reference>
<dbReference type="GO" id="GO:0016706">
    <property type="term" value="F:2-oxoglutarate-dependent dioxygenase activity"/>
    <property type="evidence" value="ECO:0000318"/>
    <property type="project" value="GO_Central"/>
</dbReference>
<accession>A0A7I4F849</accession>
<reference evidence="5 6" key="2">
    <citation type="journal article" date="2018" name="Plant J.">
        <title>The Physcomitrella patens chromosome-scale assembly reveals moss genome structure and evolution.</title>
        <authorList>
            <person name="Lang D."/>
            <person name="Ullrich K.K."/>
            <person name="Murat F."/>
            <person name="Fuchs J."/>
            <person name="Jenkins J."/>
            <person name="Haas F.B."/>
            <person name="Piednoel M."/>
            <person name="Gundlach H."/>
            <person name="Van Bel M."/>
            <person name="Meyberg R."/>
            <person name="Vives C."/>
            <person name="Morata J."/>
            <person name="Symeonidi A."/>
            <person name="Hiss M."/>
            <person name="Muchero W."/>
            <person name="Kamisugi Y."/>
            <person name="Saleh O."/>
            <person name="Blanc G."/>
            <person name="Decker E.L."/>
            <person name="van Gessel N."/>
            <person name="Grimwood J."/>
            <person name="Hayes R.D."/>
            <person name="Graham S.W."/>
            <person name="Gunter L.E."/>
            <person name="McDaniel S.F."/>
            <person name="Hoernstein S.N.W."/>
            <person name="Larsson A."/>
            <person name="Li F.W."/>
            <person name="Perroud P.F."/>
            <person name="Phillips J."/>
            <person name="Ranjan P."/>
            <person name="Rokshar D.S."/>
            <person name="Rothfels C.J."/>
            <person name="Schneider L."/>
            <person name="Shu S."/>
            <person name="Stevenson D.W."/>
            <person name="Thummler F."/>
            <person name="Tillich M."/>
            <person name="Villarreal Aguilar J.C."/>
            <person name="Widiez T."/>
            <person name="Wong G.K."/>
            <person name="Wymore A."/>
            <person name="Zhang Y."/>
            <person name="Zimmer A.D."/>
            <person name="Quatrano R.S."/>
            <person name="Mayer K.F.X."/>
            <person name="Goodstein D."/>
            <person name="Casacuberta J.M."/>
            <person name="Vandepoele K."/>
            <person name="Reski R."/>
            <person name="Cuming A.C."/>
            <person name="Tuskan G.A."/>
            <person name="Maumus F."/>
            <person name="Salse J."/>
            <person name="Schmutz J."/>
            <person name="Rensing S.A."/>
        </authorList>
    </citation>
    <scope>NUCLEOTIDE SEQUENCE [LARGE SCALE GENOMIC DNA]</scope>
    <source>
        <strain evidence="5 6">cv. Gransden 2004</strain>
    </source>
</reference>
<dbReference type="OMA" id="TNARCEG"/>
<keyword evidence="3" id="KW-0560">Oxidoreductase</keyword>
<sequence>MPDIHRPRLHSNAGGAITCEHSSLQNFSEPEMATPWSTVQFSTVSEKFVLPEHQRPTVKHDEYRDLDIPVIDLAPYFEGQRAALQTIIAQVKDSCSNWKFFHVVNHGVDEARLSRIEHQPQQFFKLDSYNEYTSKMQELSELFFHIIITGLGVDSTHFERITKNAGGLFRWNYYPPCPEPHKTIGLKPHTDFNLLTILHTSNVGGLQIWLEGKWSGIRPRCQSSLKLQHETIKCSWVQITVTIHGGLLTNARCEGPLHRAVVNATVPRISHSRTSTCHVPTTVIVAHPALVNENNPSKYIPFTFDAYMKAKQMQLFNTLELFTRKDS</sequence>
<dbReference type="Proteomes" id="UP000006727">
    <property type="component" value="Chromosome 17"/>
</dbReference>
<keyword evidence="1 3" id="KW-0479">Metal-binding</keyword>
<dbReference type="SUPFAM" id="SSF51197">
    <property type="entry name" value="Clavaminate synthase-like"/>
    <property type="match status" value="1"/>
</dbReference>
<dbReference type="AlphaFoldDB" id="A0A7I4F849"/>
<dbReference type="GO" id="GO:0046872">
    <property type="term" value="F:metal ion binding"/>
    <property type="evidence" value="ECO:0007669"/>
    <property type="project" value="UniProtKB-KW"/>
</dbReference>
<dbReference type="InterPro" id="IPR050231">
    <property type="entry name" value="Iron_ascorbate_oxido_reductase"/>
</dbReference>
<dbReference type="PANTHER" id="PTHR47990">
    <property type="entry name" value="2-OXOGLUTARATE (2OG) AND FE(II)-DEPENDENT OXYGENASE SUPERFAMILY PROTEIN-RELATED"/>
    <property type="match status" value="1"/>
</dbReference>
<comment type="similarity">
    <text evidence="3">Belongs to the iron/ascorbate-dependent oxidoreductase family.</text>
</comment>
<keyword evidence="2 3" id="KW-0408">Iron</keyword>
<feature type="domain" description="Fe2OG dioxygenase" evidence="4">
    <location>
        <begin position="164"/>
        <end position="279"/>
    </location>
</feature>
<evidence type="ECO:0000256" key="2">
    <source>
        <dbReference type="ARBA" id="ARBA00023004"/>
    </source>
</evidence>
<name>A0A7I4F849_PHYPA</name>
<protein>
    <recommendedName>
        <fullName evidence="4">Fe2OG dioxygenase domain-containing protein</fullName>
    </recommendedName>
</protein>
<evidence type="ECO:0000256" key="3">
    <source>
        <dbReference type="RuleBase" id="RU003682"/>
    </source>
</evidence>
<reference evidence="5" key="3">
    <citation type="submission" date="2020-12" db="UniProtKB">
        <authorList>
            <consortium name="EnsemblPlants"/>
        </authorList>
    </citation>
    <scope>IDENTIFICATION</scope>
</reference>
<dbReference type="InterPro" id="IPR026992">
    <property type="entry name" value="DIOX_N"/>
</dbReference>
<evidence type="ECO:0000313" key="6">
    <source>
        <dbReference type="Proteomes" id="UP000006727"/>
    </source>
</evidence>
<keyword evidence="6" id="KW-1185">Reference proteome</keyword>
<dbReference type="InParanoid" id="A0A7I4F849"/>
<evidence type="ECO:0000259" key="4">
    <source>
        <dbReference type="PROSITE" id="PS51471"/>
    </source>
</evidence>
<dbReference type="InterPro" id="IPR027443">
    <property type="entry name" value="IPNS-like_sf"/>
</dbReference>
<evidence type="ECO:0000313" key="5">
    <source>
        <dbReference type="EnsemblPlants" id="Pp3c17_23940V3.2"/>
    </source>
</evidence>